<evidence type="ECO:0000256" key="1">
    <source>
        <dbReference type="ARBA" id="ARBA00007500"/>
    </source>
</evidence>
<dbReference type="PROSITE" id="PS00528">
    <property type="entry name" value="RIBOSOMAL_S4E"/>
    <property type="match status" value="1"/>
</dbReference>
<protein>
    <recommendedName>
        <fullName evidence="6">40S ribosomal protein S4</fullName>
    </recommendedName>
</protein>
<evidence type="ECO:0000256" key="5">
    <source>
        <dbReference type="ARBA" id="ARBA00023274"/>
    </source>
</evidence>
<keyword evidence="3 6" id="KW-0694">RNA-binding</keyword>
<dbReference type="SMART" id="SM00363">
    <property type="entry name" value="S4"/>
    <property type="match status" value="1"/>
</dbReference>
<dbReference type="InterPro" id="IPR000876">
    <property type="entry name" value="Ribosomal_eS4"/>
</dbReference>
<dbReference type="Pfam" id="PF00467">
    <property type="entry name" value="KOW"/>
    <property type="match status" value="1"/>
</dbReference>
<dbReference type="PANTHER" id="PTHR11581">
    <property type="entry name" value="30S/40S RIBOSOMAL PROTEIN S4"/>
    <property type="match status" value="1"/>
</dbReference>
<dbReference type="GO" id="GO:0022627">
    <property type="term" value="C:cytosolic small ribosomal subunit"/>
    <property type="evidence" value="ECO:0000318"/>
    <property type="project" value="GO_Central"/>
</dbReference>
<dbReference type="GO" id="GO:0006412">
    <property type="term" value="P:translation"/>
    <property type="evidence" value="ECO:0000318"/>
    <property type="project" value="GO_Central"/>
</dbReference>
<dbReference type="Pfam" id="PF01479">
    <property type="entry name" value="S4"/>
    <property type="match status" value="1"/>
</dbReference>
<dbReference type="InterPro" id="IPR002942">
    <property type="entry name" value="S4_RNA-bd"/>
</dbReference>
<evidence type="ECO:0000256" key="4">
    <source>
        <dbReference type="ARBA" id="ARBA00022980"/>
    </source>
</evidence>
<dbReference type="PANTHER" id="PTHR11581:SF0">
    <property type="entry name" value="SMALL RIBOSOMAL SUBUNIT PROTEIN ES4"/>
    <property type="match status" value="1"/>
</dbReference>
<organism evidence="8 9">
    <name type="scientific">Nematostella vectensis</name>
    <name type="common">Starlet sea anemone</name>
    <dbReference type="NCBI Taxonomy" id="45351"/>
    <lineage>
        <taxon>Eukaryota</taxon>
        <taxon>Metazoa</taxon>
        <taxon>Cnidaria</taxon>
        <taxon>Anthozoa</taxon>
        <taxon>Hexacorallia</taxon>
        <taxon>Actiniaria</taxon>
        <taxon>Edwardsiidae</taxon>
        <taxon>Nematostella</taxon>
    </lineage>
</organism>
<dbReference type="InterPro" id="IPR005824">
    <property type="entry name" value="KOW"/>
</dbReference>
<accession>A7SRV8</accession>
<dbReference type="Proteomes" id="UP000001593">
    <property type="component" value="Unassembled WGS sequence"/>
</dbReference>
<dbReference type="InterPro" id="IPR013843">
    <property type="entry name" value="Ribosomal_eS4_N"/>
</dbReference>
<dbReference type="FunCoup" id="A7SRV8">
    <property type="interactions" value="675"/>
</dbReference>
<dbReference type="Gene3D" id="3.10.290.10">
    <property type="entry name" value="RNA-binding S4 domain"/>
    <property type="match status" value="1"/>
</dbReference>
<dbReference type="FunFam" id="2.30.30.30:FF:000005">
    <property type="entry name" value="40S ribosomal protein S4"/>
    <property type="match status" value="1"/>
</dbReference>
<dbReference type="InterPro" id="IPR014722">
    <property type="entry name" value="Rib_uL2_dom2"/>
</dbReference>
<keyword evidence="5 6" id="KW-0687">Ribonucleoprotein</keyword>
<dbReference type="InterPro" id="IPR018199">
    <property type="entry name" value="Ribosomal_eS4_N_CS"/>
</dbReference>
<keyword evidence="2 6" id="KW-0699">rRNA-binding</keyword>
<dbReference type="PIRSF" id="PIRSF002116">
    <property type="entry name" value="Ribosomal_S4"/>
    <property type="match status" value="1"/>
</dbReference>
<dbReference type="EMBL" id="DS469768">
    <property type="protein sequence ID" value="EDO33547.1"/>
    <property type="molecule type" value="Genomic_DNA"/>
</dbReference>
<dbReference type="GO" id="GO:0003723">
    <property type="term" value="F:RNA binding"/>
    <property type="evidence" value="ECO:0000318"/>
    <property type="project" value="GO_Central"/>
</dbReference>
<dbReference type="Pfam" id="PF16121">
    <property type="entry name" value="40S_S4_C"/>
    <property type="match status" value="1"/>
</dbReference>
<dbReference type="GO" id="GO:0003735">
    <property type="term" value="F:structural constituent of ribosome"/>
    <property type="evidence" value="ECO:0000318"/>
    <property type="project" value="GO_Central"/>
</dbReference>
<dbReference type="FunFam" id="2.40.50.740:FF:000001">
    <property type="entry name" value="40S ribosomal protein S4"/>
    <property type="match status" value="1"/>
</dbReference>
<dbReference type="PROSITE" id="PS50889">
    <property type="entry name" value="S4"/>
    <property type="match status" value="1"/>
</dbReference>
<dbReference type="CDD" id="cd06087">
    <property type="entry name" value="KOW_RPS4"/>
    <property type="match status" value="1"/>
</dbReference>
<evidence type="ECO:0000313" key="8">
    <source>
        <dbReference type="EMBL" id="EDO33547.1"/>
    </source>
</evidence>
<name>A7SRV8_NEMVE</name>
<reference evidence="8 9" key="1">
    <citation type="journal article" date="2007" name="Science">
        <title>Sea anemone genome reveals ancestral eumetazoan gene repertoire and genomic organization.</title>
        <authorList>
            <person name="Putnam N.H."/>
            <person name="Srivastava M."/>
            <person name="Hellsten U."/>
            <person name="Dirks B."/>
            <person name="Chapman J."/>
            <person name="Salamov A."/>
            <person name="Terry A."/>
            <person name="Shapiro H."/>
            <person name="Lindquist E."/>
            <person name="Kapitonov V.V."/>
            <person name="Jurka J."/>
            <person name="Genikhovich G."/>
            <person name="Grigoriev I.V."/>
            <person name="Lucas S.M."/>
            <person name="Steele R.E."/>
            <person name="Finnerty J.R."/>
            <person name="Technau U."/>
            <person name="Martindale M.Q."/>
            <person name="Rokhsar D.S."/>
        </authorList>
    </citation>
    <scope>NUCLEOTIDE SEQUENCE [LARGE SCALE GENOMIC DNA]</scope>
    <source>
        <strain evidence="9">CH2 X CH6</strain>
    </source>
</reference>
<feature type="domain" description="RNA-binding S4" evidence="7">
    <location>
        <begin position="42"/>
        <end position="106"/>
    </location>
</feature>
<dbReference type="OMA" id="GHIQLNL"/>
<dbReference type="STRING" id="45351.A7SRV8"/>
<dbReference type="CDD" id="cd00165">
    <property type="entry name" value="S4"/>
    <property type="match status" value="1"/>
</dbReference>
<dbReference type="Gene3D" id="2.30.30.30">
    <property type="match status" value="1"/>
</dbReference>
<dbReference type="Pfam" id="PF08071">
    <property type="entry name" value="RS4NT"/>
    <property type="match status" value="1"/>
</dbReference>
<dbReference type="InterPro" id="IPR013845">
    <property type="entry name" value="Ribosomal_eS4_central_region"/>
</dbReference>
<evidence type="ECO:0000259" key="7">
    <source>
        <dbReference type="SMART" id="SM00363"/>
    </source>
</evidence>
<dbReference type="OrthoDB" id="1109245at2759"/>
<dbReference type="eggNOG" id="KOG0378">
    <property type="taxonomic scope" value="Eukaryota"/>
</dbReference>
<dbReference type="Pfam" id="PF00900">
    <property type="entry name" value="Ribosomal_S4e"/>
    <property type="match status" value="1"/>
</dbReference>
<dbReference type="InterPro" id="IPR036986">
    <property type="entry name" value="S4_RNA-bd_sf"/>
</dbReference>
<evidence type="ECO:0000256" key="2">
    <source>
        <dbReference type="ARBA" id="ARBA00022730"/>
    </source>
</evidence>
<dbReference type="InParanoid" id="A7SRV8"/>
<dbReference type="InterPro" id="IPR032277">
    <property type="entry name" value="Ribosomal_eS4_C"/>
</dbReference>
<keyword evidence="4 6" id="KW-0689">Ribosomal protein</keyword>
<gene>
    <name evidence="8" type="ORF">NEMVEDRAFT_v1g173646</name>
</gene>
<dbReference type="HAMAP" id="MF_00485">
    <property type="entry name" value="Ribosomal_eS4"/>
    <property type="match status" value="1"/>
</dbReference>
<dbReference type="GO" id="GO:0019843">
    <property type="term" value="F:rRNA binding"/>
    <property type="evidence" value="ECO:0007669"/>
    <property type="project" value="UniProtKB-UniRule"/>
</dbReference>
<dbReference type="AlphaFoldDB" id="A7SRV8"/>
<dbReference type="HOGENOM" id="CLU_060400_1_0_1"/>
<dbReference type="PhylomeDB" id="A7SRV8"/>
<proteinExistence type="inferred from homology"/>
<evidence type="ECO:0000256" key="3">
    <source>
        <dbReference type="ARBA" id="ARBA00022884"/>
    </source>
</evidence>
<keyword evidence="9" id="KW-1185">Reference proteome</keyword>
<evidence type="ECO:0000256" key="6">
    <source>
        <dbReference type="PIRNR" id="PIRNR002116"/>
    </source>
</evidence>
<evidence type="ECO:0000313" key="9">
    <source>
        <dbReference type="Proteomes" id="UP000001593"/>
    </source>
</evidence>
<dbReference type="FunFam" id="3.10.290.10:FF:000051">
    <property type="entry name" value="40S ribosomal protein S4, X isoform"/>
    <property type="match status" value="1"/>
</dbReference>
<dbReference type="Gene3D" id="2.40.50.740">
    <property type="match status" value="1"/>
</dbReference>
<dbReference type="KEGG" id="nve:5504757"/>
<sequence>MARGPKKHMKRLNAPKHWMLDKLSGVFAPRPSTGPHKLRECLPLIIFLRNRLKYALNGEEVKKIVKQRLIKIDGKVRTDTTYPAGFMDVVTIDKTGENFRLLYDVKGRFAVHRITAEEAKYKLGRVRRVDVGAKGVPYIVTHDARTIRYPDPNIKVNDTVVIDIKTGKVIDYIKFDTGNMAMVVGGRNMGRVGMVTHREKHAGSFDIVHVKDATGHQFATRLTNIFVIGKGNKPYVSLPKGKGVRLSIAEERDRRIAEKAKMM</sequence>
<dbReference type="InterPro" id="IPR041982">
    <property type="entry name" value="Ribosomal_eS4_KOW"/>
</dbReference>
<dbReference type="InterPro" id="IPR038237">
    <property type="entry name" value="Ribosomal_eS4_central_sf"/>
</dbReference>
<comment type="similarity">
    <text evidence="1 6">Belongs to the eukaryotic ribosomal protein eS4 family.</text>
</comment>